<dbReference type="AlphaFoldDB" id="A0AA36AYI2"/>
<dbReference type="Proteomes" id="UP001162480">
    <property type="component" value="Chromosome 6"/>
</dbReference>
<protein>
    <submittedName>
        <fullName evidence="1">Uncharacterized protein</fullName>
    </submittedName>
</protein>
<reference evidence="1" key="1">
    <citation type="submission" date="2023-08" db="EMBL/GenBank/DDBJ databases">
        <authorList>
            <person name="Alioto T."/>
            <person name="Alioto T."/>
            <person name="Gomez Garrido J."/>
        </authorList>
    </citation>
    <scope>NUCLEOTIDE SEQUENCE</scope>
</reference>
<gene>
    <name evidence="1" type="ORF">OCTVUL_1B007453</name>
</gene>
<accession>A0AA36AYI2</accession>
<proteinExistence type="predicted"/>
<evidence type="ECO:0000313" key="2">
    <source>
        <dbReference type="Proteomes" id="UP001162480"/>
    </source>
</evidence>
<evidence type="ECO:0000313" key="1">
    <source>
        <dbReference type="EMBL" id="CAI9724344.1"/>
    </source>
</evidence>
<sequence>MNGDDKYDCDGKDNHTKKTIIAIILMQINKLKYQSRIYREYLQSSWSIYLLATSSLRMKSDCEEVCLESKPIFYKYSVTDTSNTDKLRFYKTGIAL</sequence>
<dbReference type="EMBL" id="OX597819">
    <property type="protein sequence ID" value="CAI9724344.1"/>
    <property type="molecule type" value="Genomic_DNA"/>
</dbReference>
<keyword evidence="2" id="KW-1185">Reference proteome</keyword>
<organism evidence="1 2">
    <name type="scientific">Octopus vulgaris</name>
    <name type="common">Common octopus</name>
    <dbReference type="NCBI Taxonomy" id="6645"/>
    <lineage>
        <taxon>Eukaryota</taxon>
        <taxon>Metazoa</taxon>
        <taxon>Spiralia</taxon>
        <taxon>Lophotrochozoa</taxon>
        <taxon>Mollusca</taxon>
        <taxon>Cephalopoda</taxon>
        <taxon>Coleoidea</taxon>
        <taxon>Octopodiformes</taxon>
        <taxon>Octopoda</taxon>
        <taxon>Incirrata</taxon>
        <taxon>Octopodidae</taxon>
        <taxon>Octopus</taxon>
    </lineage>
</organism>
<name>A0AA36AYI2_OCTVU</name>